<feature type="compositionally biased region" description="Basic and acidic residues" evidence="4">
    <location>
        <begin position="1012"/>
        <end position="1026"/>
    </location>
</feature>
<dbReference type="InterPro" id="IPR001452">
    <property type="entry name" value="SH3_domain"/>
</dbReference>
<dbReference type="SMART" id="SM00326">
    <property type="entry name" value="SH3"/>
    <property type="match status" value="1"/>
</dbReference>
<feature type="compositionally biased region" description="Basic and acidic residues" evidence="4">
    <location>
        <begin position="1041"/>
        <end position="1065"/>
    </location>
</feature>
<feature type="compositionally biased region" description="Polar residues" evidence="4">
    <location>
        <begin position="610"/>
        <end position="619"/>
    </location>
</feature>
<feature type="region of interest" description="Disordered" evidence="4">
    <location>
        <begin position="368"/>
        <end position="471"/>
    </location>
</feature>
<protein>
    <recommendedName>
        <fullName evidence="5">SH3 domain-containing protein</fullName>
    </recommendedName>
</protein>
<evidence type="ECO:0000256" key="1">
    <source>
        <dbReference type="ARBA" id="ARBA00022443"/>
    </source>
</evidence>
<feature type="compositionally biased region" description="Polar residues" evidence="4">
    <location>
        <begin position="808"/>
        <end position="820"/>
    </location>
</feature>
<dbReference type="EMBL" id="MCOG01000051">
    <property type="protein sequence ID" value="ORY65679.1"/>
    <property type="molecule type" value="Genomic_DNA"/>
</dbReference>
<feature type="region of interest" description="Disordered" evidence="4">
    <location>
        <begin position="495"/>
        <end position="541"/>
    </location>
</feature>
<dbReference type="InterPro" id="IPR036028">
    <property type="entry name" value="SH3-like_dom_sf"/>
</dbReference>
<feature type="compositionally biased region" description="Basic and acidic residues" evidence="4">
    <location>
        <begin position="821"/>
        <end position="835"/>
    </location>
</feature>
<evidence type="ECO:0000313" key="7">
    <source>
        <dbReference type="Proteomes" id="UP000193920"/>
    </source>
</evidence>
<gene>
    <name evidence="6" type="ORF">LY90DRAFT_667946</name>
</gene>
<name>A0A1Y2E2E7_9FUNG</name>
<evidence type="ECO:0000313" key="6">
    <source>
        <dbReference type="EMBL" id="ORY65679.1"/>
    </source>
</evidence>
<keyword evidence="7" id="KW-1185">Reference proteome</keyword>
<reference evidence="6 7" key="1">
    <citation type="submission" date="2016-08" db="EMBL/GenBank/DDBJ databases">
        <title>A Parts List for Fungal Cellulosomes Revealed by Comparative Genomics.</title>
        <authorList>
            <consortium name="DOE Joint Genome Institute"/>
            <person name="Haitjema C.H."/>
            <person name="Gilmore S.P."/>
            <person name="Henske J.K."/>
            <person name="Solomon K.V."/>
            <person name="De Groot R."/>
            <person name="Kuo A."/>
            <person name="Mondo S.J."/>
            <person name="Salamov A.A."/>
            <person name="Labutti K."/>
            <person name="Zhao Z."/>
            <person name="Chiniquy J."/>
            <person name="Barry K."/>
            <person name="Brewer H.M."/>
            <person name="Purvine S.O."/>
            <person name="Wright A.T."/>
            <person name="Boxma B."/>
            <person name="Van Alen T."/>
            <person name="Hackstein J.H."/>
            <person name="Baker S.E."/>
            <person name="Grigoriev I.V."/>
            <person name="O'Malley M.A."/>
        </authorList>
    </citation>
    <scope>NUCLEOTIDE SEQUENCE [LARGE SCALE GENOMIC DNA]</scope>
    <source>
        <strain evidence="6 7">G1</strain>
    </source>
</reference>
<dbReference type="Proteomes" id="UP000193920">
    <property type="component" value="Unassembled WGS sequence"/>
</dbReference>
<keyword evidence="3" id="KW-0175">Coiled coil</keyword>
<evidence type="ECO:0000256" key="2">
    <source>
        <dbReference type="PROSITE-ProRule" id="PRU00192"/>
    </source>
</evidence>
<feature type="compositionally biased region" description="Polar residues" evidence="4">
    <location>
        <begin position="371"/>
        <end position="388"/>
    </location>
</feature>
<dbReference type="Pfam" id="PF14604">
    <property type="entry name" value="SH3_9"/>
    <property type="match status" value="1"/>
</dbReference>
<feature type="compositionally biased region" description="Polar residues" evidence="4">
    <location>
        <begin position="836"/>
        <end position="861"/>
    </location>
</feature>
<dbReference type="PROSITE" id="PS50002">
    <property type="entry name" value="SH3"/>
    <property type="match status" value="1"/>
</dbReference>
<feature type="region of interest" description="Disordered" evidence="4">
    <location>
        <begin position="794"/>
        <end position="865"/>
    </location>
</feature>
<feature type="compositionally biased region" description="Low complexity" evidence="4">
    <location>
        <begin position="522"/>
        <end position="538"/>
    </location>
</feature>
<dbReference type="STRING" id="1754190.A0A1Y2E2E7"/>
<feature type="region of interest" description="Disordered" evidence="4">
    <location>
        <begin position="1571"/>
        <end position="1595"/>
    </location>
</feature>
<evidence type="ECO:0000256" key="4">
    <source>
        <dbReference type="SAM" id="MobiDB-lite"/>
    </source>
</evidence>
<feature type="domain" description="SH3" evidence="5">
    <location>
        <begin position="1790"/>
        <end position="1854"/>
    </location>
</feature>
<feature type="compositionally biased region" description="Low complexity" evidence="4">
    <location>
        <begin position="417"/>
        <end position="445"/>
    </location>
</feature>
<evidence type="ECO:0000256" key="3">
    <source>
        <dbReference type="SAM" id="Coils"/>
    </source>
</evidence>
<proteinExistence type="predicted"/>
<feature type="region of interest" description="Disordered" evidence="4">
    <location>
        <begin position="995"/>
        <end position="1068"/>
    </location>
</feature>
<keyword evidence="1 2" id="KW-0728">SH3 domain</keyword>
<evidence type="ECO:0000259" key="5">
    <source>
        <dbReference type="PROSITE" id="PS50002"/>
    </source>
</evidence>
<accession>A0A1Y2E2E7</accession>
<feature type="coiled-coil region" evidence="3">
    <location>
        <begin position="1213"/>
        <end position="1250"/>
    </location>
</feature>
<organism evidence="6 7">
    <name type="scientific">Neocallimastix californiae</name>
    <dbReference type="NCBI Taxonomy" id="1754190"/>
    <lineage>
        <taxon>Eukaryota</taxon>
        <taxon>Fungi</taxon>
        <taxon>Fungi incertae sedis</taxon>
        <taxon>Chytridiomycota</taxon>
        <taxon>Chytridiomycota incertae sedis</taxon>
        <taxon>Neocallimastigomycetes</taxon>
        <taxon>Neocallimastigales</taxon>
        <taxon>Neocallimastigaceae</taxon>
        <taxon>Neocallimastix</taxon>
    </lineage>
</organism>
<dbReference type="SUPFAM" id="SSF50044">
    <property type="entry name" value="SH3-domain"/>
    <property type="match status" value="1"/>
</dbReference>
<feature type="compositionally biased region" description="Basic and acidic residues" evidence="4">
    <location>
        <begin position="395"/>
        <end position="404"/>
    </location>
</feature>
<sequence length="1855" mass="210665">MASAIKNNIFPTISKNHIKDTHILYNQLVKNAMKYQSSMLALATAINELSSSYDAFMKYAPMKAIIESSGQQNGIYNSLKIYRILYESFKKMSEFLNRDFALALNEDFKSMQVKFNDKKIEKTLKLEEKQRTKSMIPGVIPEPSNIQRGLFQQYISAVKFVTRKTRKLQNYEIHVFQRMVQGILSFEDPGNSSFINQSISRDLEETPRLGYQGINKKSILDVSHIDNGMFNESILKGTNYDKNPLTNSYIREEVAKNEMNGDGKYFQYSNHSPVSSNDNFGKEIYDNEMNADVNTNQGTSSDYSKHDYRQQRYTSTPNLYEMKYFSNKYEEKNAAAQPVNNEGFSYRSRSKSLSASQNVYENYKKGHYSMPATSKNNRFSTPASSTNPLVAATPKLDENNRKSVDPYFNGRNNGRINSVNSHTSSSSGRSNLSQTHNIITNNNNNEPTASKNDIDKVKEEENEEADTTITENNIKKDTISKLVKKTSFKKNFSEMKQKLHKRRSASNSPATKPVSILKKRSATFSNGSSSSSTQNDNTVKNDNLAKLQNIMSKEEESDDEEFIVISKKKMDSLIRTGKVHSIEDIFRKNKTESIASNDSDNKSKPSSTPGTASTTNNGNYPLDDLIASPEDSREKEVQSNNKTNIPNGLIEETPDLANEATPRLSENSAKHLSRQGRNDIYGGLVQSHIRGMQSNIASKSHSIIPSGYATPMLAHQEPTYSHSKLSKVNFPLEYATPMLSRYNNMNNYSPMLESDVPSVNYNEDITPPRSQKAKSAVNLQNLLNNWPSVEALTKSKESTPEFSKRKNSLPNFSKRQSSLDNPDRDKTPIFSERKNSLPNFTKRQNSLDNPPTVTEKASSKPNLKITKAEEIEVNNNNNNNNNNAQKKKEVNWDNNNKEYIIPNNSVSIRSTDESYYDDIINVTYATDNEESSMMINNPTRLIFSKFNNSGNLSGITEGESTLQTPTDAIPTDTLVVPNKKDKRLNGLRNIITQDVLNDELPPTPVSPTLTKKPYEPSKPVRGESLHFKPKLSIEIQIQPPESEKSEKTEKLENSEKAEPEKTKEEREEEIINNLRVAENENGLFTPIVKIGNDEDEILTPIEKVNDDENDDGLLTPIEKIKDSDETEDDIKLVDIPRYNKRILSLKMNDQPLDNNEASELASPCPTTYVLDKIKEIEDKNKEKNDDDNGLNYNSEEDLDILRFISYRKAPEALEKHLIENEQQEQQLQEIQQQQQQEEEVQQEMKAKNDYIFNAGNEQPKNPFNYAEDEGNDTENPELSDVESEIIDINDLELPKKNDRKDSVKSVISNISSKFSQKLNSMFSNSESTTAVNNSENDAKVNGNDEATEQKIDNHQGQDGNEEGIMNETETETENETEIEIETTFDESAFKENIKEQKEELEKSKGVFSFARKLSSDFIKGSGELIRRSSKESLKSLTRKFSQRGDAESDHQEIITTEKPEEMENLKKSNSLNYEFPRRKSSASLKNYHQKNDGEEAPLNDDRSIKTVNTINSASLPRKDSLIRSESIKKQASVRSVVTVATTSSNLTSTPIMHTIEDSEVESLFDETPKIEDFPERPQRNNIPSRPDTPNAPNTPVFPNIKLCNILMNHEESSVLNFNDQEDVIVISNPLLEVTNNKNLAEYKNDLPDEHHEFRISRNEAYMTFNLCQNDIDIKSVMGSIVDPDEDSIRMDMLNNESSLSFRSINPNSVYEENNSVILTAPKLTNKSKSKKPELHIDTLANTSKVVAIIPSPIPQKDNNFAQRFNNLNAASLVHETREQQSIKTNHNNNNSLKKYVALYPYNARDERELSFQRADVINVRKEQGEWVYGYRESEEGEEIKYGWVPKSYLKVITLN</sequence>
<dbReference type="Gene3D" id="2.30.30.40">
    <property type="entry name" value="SH3 Domains"/>
    <property type="match status" value="1"/>
</dbReference>
<feature type="compositionally biased region" description="Basic and acidic residues" evidence="4">
    <location>
        <begin position="794"/>
        <end position="804"/>
    </location>
</feature>
<comment type="caution">
    <text evidence="6">The sequence shown here is derived from an EMBL/GenBank/DDBJ whole genome shotgun (WGS) entry which is preliminary data.</text>
</comment>
<dbReference type="OrthoDB" id="73680at2759"/>
<feature type="region of interest" description="Disordered" evidence="4">
    <location>
        <begin position="593"/>
        <end position="653"/>
    </location>
</feature>